<proteinExistence type="predicted"/>
<dbReference type="Proteomes" id="UP000018725">
    <property type="component" value="Chromosome"/>
</dbReference>
<organism evidence="1 2">
    <name type="scientific">Pseudomonas gorinensis</name>
    <dbReference type="NCBI Taxonomy" id="3240790"/>
    <lineage>
        <taxon>Bacteria</taxon>
        <taxon>Pseudomonadati</taxon>
        <taxon>Pseudomonadota</taxon>
        <taxon>Gammaproteobacteria</taxon>
        <taxon>Pseudomonadales</taxon>
        <taxon>Pseudomonadaceae</taxon>
        <taxon>Pseudomonas</taxon>
    </lineage>
</organism>
<evidence type="ECO:0000313" key="1">
    <source>
        <dbReference type="EMBL" id="AHC35235.1"/>
    </source>
</evidence>
<accession>A0ACA7P5J3</accession>
<sequence>MDEEDSIHYLMVEPTTEVVEVGLRLSMGPTMQGKTFEIVRIDQIHEIVSPTVESLLQPLGFEVQGPLSWLRSVNAPIRQLFRLEQRKGGALAPSWALSLDFVPHLSGNEIKWHRTSKSARPDLTFDVRDRAFDISYSYGLDVIATSAPNILRAAIPKAESFWNEARSIADLPGAFERVKQHLSTGGLGFYNYIQHPLAYAFVLAMNGKPGTAEEEFQRYSQRLSEAARKKLRKLFIDAGGHLG</sequence>
<keyword evidence="2" id="KW-1185">Reference proteome</keyword>
<evidence type="ECO:0000313" key="2">
    <source>
        <dbReference type="Proteomes" id="UP000018725"/>
    </source>
</evidence>
<reference evidence="1 2" key="1">
    <citation type="journal article" date="2014" name="Genome Announc.">
        <title>Complete Genome Sequence of Pseudomonas sp. Strain TKP, Isolated from a gamma-Hexachlorocyclohexane-Degrading Mixed Culture.</title>
        <authorList>
            <person name="Ohtsubo Y."/>
            <person name="Kishida K."/>
            <person name="Sato T."/>
            <person name="Tabata M."/>
            <person name="Kawasumi T."/>
            <person name="Ogura Y."/>
            <person name="Hayashi T."/>
            <person name="Tsuda M."/>
            <person name="Nagata Y."/>
        </authorList>
    </citation>
    <scope>NUCLEOTIDE SEQUENCE [LARGE SCALE GENOMIC DNA]</scope>
    <source>
        <strain evidence="1 2">TKP</strain>
    </source>
</reference>
<name>A0ACA7P5J3_9PSED</name>
<dbReference type="EMBL" id="CP006852">
    <property type="protein sequence ID" value="AHC35235.1"/>
    <property type="molecule type" value="Genomic_DNA"/>
</dbReference>
<protein>
    <submittedName>
        <fullName evidence="1">Uncharacterized protein</fullName>
    </submittedName>
</protein>
<gene>
    <name evidence="1" type="ORF">U771_13560</name>
</gene>